<evidence type="ECO:0000313" key="2">
    <source>
        <dbReference type="Proteomes" id="UP000076078"/>
    </source>
</evidence>
<gene>
    <name evidence="1" type="ORF">DLAC_03087</name>
</gene>
<dbReference type="InterPro" id="IPR032675">
    <property type="entry name" value="LRR_dom_sf"/>
</dbReference>
<sequence length="550" mass="63291">MIKLAKITILQILNYLIKQCGESFEFIEYLTVNYSLVCKEWLREIVPFLNYPIVKLKSLYELLPANISSIVEVNENTKSVFPIYFYEIRAPNFELSTTSSNGHFVELCQLYVKGSLKDFERQEKSILLQNLKKLYINTDSNVEIMAKLIKNGLVQVPKLETITYSRSNYYDVDEILKIFQDINSRFVDHLIFQECVPTVTPPVKMIFSNLKSLEFFNCSGLKFLVGLLDFVTESYCKLEKLSLVSCNFVWGQYDKILTDTIQFSKSIVNLNIQSNSVIHYSSICELLSANTTLKELSINARLMVSKKEENFINMTLERLEMHTSTDLKYTLMNFWTGTSSLVYLSDSKFTEFPVGAHPRLKVLAFDNFSPSERDKPTPMELISTSSTNLRKLVFGKYSKVVYHDSFKSLSSMIYLKKLVLIWEIGIENAISILTNTSTTLETLLFCSGMNIELKSAITSNKFLKTLIYKSTCFIDALESSLIDVLENNHTLYRLEFQAQDKTSYMTPLQIKNLCGAIKKNENIHFLNIEKWVKTAPSIKLTLQQCLKLPF</sequence>
<organism evidence="1 2">
    <name type="scientific">Tieghemostelium lacteum</name>
    <name type="common">Slime mold</name>
    <name type="synonym">Dictyostelium lacteum</name>
    <dbReference type="NCBI Taxonomy" id="361077"/>
    <lineage>
        <taxon>Eukaryota</taxon>
        <taxon>Amoebozoa</taxon>
        <taxon>Evosea</taxon>
        <taxon>Eumycetozoa</taxon>
        <taxon>Dictyostelia</taxon>
        <taxon>Dictyosteliales</taxon>
        <taxon>Raperosteliaceae</taxon>
        <taxon>Tieghemostelium</taxon>
    </lineage>
</organism>
<dbReference type="AlphaFoldDB" id="A0A152A2B5"/>
<dbReference type="InParanoid" id="A0A152A2B5"/>
<comment type="caution">
    <text evidence="1">The sequence shown here is derived from an EMBL/GenBank/DDBJ whole genome shotgun (WGS) entry which is preliminary data.</text>
</comment>
<proteinExistence type="predicted"/>
<protein>
    <submittedName>
        <fullName evidence="1">Uncharacterized protein</fullName>
    </submittedName>
</protein>
<dbReference type="Gene3D" id="3.80.10.10">
    <property type="entry name" value="Ribonuclease Inhibitor"/>
    <property type="match status" value="1"/>
</dbReference>
<accession>A0A152A2B5</accession>
<dbReference type="Proteomes" id="UP000076078">
    <property type="component" value="Unassembled WGS sequence"/>
</dbReference>
<evidence type="ECO:0000313" key="1">
    <source>
        <dbReference type="EMBL" id="KYR00344.1"/>
    </source>
</evidence>
<name>A0A152A2B5_TIELA</name>
<reference evidence="1 2" key="1">
    <citation type="submission" date="2015-12" db="EMBL/GenBank/DDBJ databases">
        <title>Dictyostelia acquired genes for synthesis and detection of signals that induce cell-type specialization by lateral gene transfer from prokaryotes.</title>
        <authorList>
            <person name="Gloeckner G."/>
            <person name="Schaap P."/>
        </authorList>
    </citation>
    <scope>NUCLEOTIDE SEQUENCE [LARGE SCALE GENOMIC DNA]</scope>
    <source>
        <strain evidence="1 2">TK</strain>
    </source>
</reference>
<dbReference type="EMBL" id="LODT01000015">
    <property type="protein sequence ID" value="KYR00344.1"/>
    <property type="molecule type" value="Genomic_DNA"/>
</dbReference>
<dbReference type="SUPFAM" id="SSF52047">
    <property type="entry name" value="RNI-like"/>
    <property type="match status" value="1"/>
</dbReference>
<keyword evidence="2" id="KW-1185">Reference proteome</keyword>